<accession>V9KMN9</accession>
<evidence type="ECO:0000256" key="1">
    <source>
        <dbReference type="ARBA" id="ARBA00004167"/>
    </source>
</evidence>
<dbReference type="GO" id="GO:0033176">
    <property type="term" value="C:proton-transporting V-type ATPase complex"/>
    <property type="evidence" value="ECO:0007669"/>
    <property type="project" value="TreeGrafter"/>
</dbReference>
<dbReference type="GO" id="GO:0012505">
    <property type="term" value="C:endomembrane system"/>
    <property type="evidence" value="ECO:0007669"/>
    <property type="project" value="UniProtKB-ARBA"/>
</dbReference>
<comment type="subcellular location">
    <subcellularLocation>
        <location evidence="1">Membrane</location>
        <topology evidence="1">Single-pass membrane protein</topology>
    </subcellularLocation>
</comment>
<evidence type="ECO:0000259" key="9">
    <source>
        <dbReference type="Pfam" id="PF20520"/>
    </source>
</evidence>
<dbReference type="PANTHER" id="PTHR12471:SF2">
    <property type="entry name" value="V-TYPE PROTON ATPASE SUBUNIT S1"/>
    <property type="match status" value="1"/>
</dbReference>
<keyword evidence="4 6" id="KW-1133">Transmembrane helix</keyword>
<evidence type="ECO:0000256" key="3">
    <source>
        <dbReference type="ARBA" id="ARBA00022692"/>
    </source>
</evidence>
<dbReference type="GO" id="GO:0001671">
    <property type="term" value="F:ATPase activator activity"/>
    <property type="evidence" value="ECO:0007669"/>
    <property type="project" value="TreeGrafter"/>
</dbReference>
<dbReference type="FunFam" id="2.40.160.110:FF:000003">
    <property type="entry name" value="ATPase H+ transporting accessory protein 1"/>
    <property type="match status" value="1"/>
</dbReference>
<dbReference type="InterPro" id="IPR046755">
    <property type="entry name" value="VAS1_LD"/>
</dbReference>
<feature type="signal peptide" evidence="7">
    <location>
        <begin position="1"/>
        <end position="24"/>
    </location>
</feature>
<dbReference type="GO" id="GO:0030659">
    <property type="term" value="C:cytoplasmic vesicle membrane"/>
    <property type="evidence" value="ECO:0007669"/>
    <property type="project" value="UniProtKB-ARBA"/>
</dbReference>
<dbReference type="Pfam" id="PF20520">
    <property type="entry name" value="Ac45-VOA1_TM"/>
    <property type="match status" value="1"/>
</dbReference>
<evidence type="ECO:0000259" key="8">
    <source>
        <dbReference type="Pfam" id="PF05827"/>
    </source>
</evidence>
<comment type="similarity">
    <text evidence="2">Belongs to the vacuolar ATPase subunit S1 family.</text>
</comment>
<dbReference type="GO" id="GO:0098588">
    <property type="term" value="C:bounding membrane of organelle"/>
    <property type="evidence" value="ECO:0007669"/>
    <property type="project" value="UniProtKB-ARBA"/>
</dbReference>
<dbReference type="InterPro" id="IPR046756">
    <property type="entry name" value="VAS1/VOA1_TM"/>
</dbReference>
<keyword evidence="5 6" id="KW-0472">Membrane</keyword>
<evidence type="ECO:0000313" key="10">
    <source>
        <dbReference type="EMBL" id="AFO99793.1"/>
    </source>
</evidence>
<keyword evidence="7" id="KW-0732">Signal</keyword>
<feature type="transmembrane region" description="Helical" evidence="6">
    <location>
        <begin position="412"/>
        <end position="432"/>
    </location>
</feature>
<evidence type="ECO:0000256" key="7">
    <source>
        <dbReference type="SAM" id="SignalP"/>
    </source>
</evidence>
<evidence type="ECO:0000256" key="2">
    <source>
        <dbReference type="ARBA" id="ARBA00009037"/>
    </source>
</evidence>
<dbReference type="GO" id="GO:0030641">
    <property type="term" value="P:regulation of cellular pH"/>
    <property type="evidence" value="ECO:0007669"/>
    <property type="project" value="TreeGrafter"/>
</dbReference>
<proteinExistence type="evidence at transcript level"/>
<name>V9KMN9_CALMI</name>
<dbReference type="InterPro" id="IPR008388">
    <property type="entry name" value="Ac45_acc_su"/>
</dbReference>
<organism evidence="10">
    <name type="scientific">Callorhinchus milii</name>
    <name type="common">Ghost shark</name>
    <dbReference type="NCBI Taxonomy" id="7868"/>
    <lineage>
        <taxon>Eukaryota</taxon>
        <taxon>Metazoa</taxon>
        <taxon>Chordata</taxon>
        <taxon>Craniata</taxon>
        <taxon>Vertebrata</taxon>
        <taxon>Chondrichthyes</taxon>
        <taxon>Holocephali</taxon>
        <taxon>Chimaeriformes</taxon>
        <taxon>Callorhinchidae</taxon>
        <taxon>Callorhinchus</taxon>
    </lineage>
</organism>
<reference evidence="10" key="1">
    <citation type="journal article" date="2014" name="Nature">
        <title>Elephant shark genome provides unique insights into gnathostome evolution.</title>
        <authorList>
            <consortium name="International Elephant Shark Genome Sequencing Consortium"/>
            <person name="Venkatesh B."/>
            <person name="Lee A.P."/>
            <person name="Ravi V."/>
            <person name="Maurya A.K."/>
            <person name="Lian M.M."/>
            <person name="Swann J.B."/>
            <person name="Ohta Y."/>
            <person name="Flajnik M.F."/>
            <person name="Sutoh Y."/>
            <person name="Kasahara M."/>
            <person name="Hoon S."/>
            <person name="Gangu V."/>
            <person name="Roy S.W."/>
            <person name="Irimia M."/>
            <person name="Korzh V."/>
            <person name="Kondrychyn I."/>
            <person name="Lim Z.W."/>
            <person name="Tay B.H."/>
            <person name="Tohari S."/>
            <person name="Kong K.W."/>
            <person name="Ho S."/>
            <person name="Lorente-Galdos B."/>
            <person name="Quilez J."/>
            <person name="Marques-Bonet T."/>
            <person name="Raney B.J."/>
            <person name="Ingham P.W."/>
            <person name="Tay A."/>
            <person name="Hillier L.W."/>
            <person name="Minx P."/>
            <person name="Boehm T."/>
            <person name="Wilson R.K."/>
            <person name="Brenner S."/>
            <person name="Warren W.C."/>
        </authorList>
    </citation>
    <scope>NUCLEOTIDE SEQUENCE</scope>
    <source>
        <tissue evidence="10">Muscle</tissue>
    </source>
</reference>
<sequence>MAAVGRLLLLRLSVLTALTARAAAEDHVPVLVWSTGGALWSSQPPPPNAGHILSAEQLSSYLSPALREGPKNVVLFVQDKLSVDDFTAYGGAYGNKQDNAFPNIQSAVEGSPWSLVLPAVDWRAAGSLAGVLQAQTGVSPLYVDQETLGELRLNASLPSLLVVRLPFTSSAILMPPKEALAGNDQVIGQVLSDLKSNGIPFLAIYSASRPSRIMREVSDSVLNTGRHLLATEPEPLPPPLSVNQTGGVGPCILLWVGKFLVSDGDTTVDLANLTIGKTASVNTAQSSCSNSSVSLVLSYGNVDHHNNLKITFNMTNRLYPVSAKHWFTLDTVEISTARARAGFNVSHIYAPALYSYHCRFVLTSNQASPAFIPLTPDNKWAITLQDFQVQGFGVKELRFSYASDCAGFFTPAIWMGLLTSLLLIAILSYGLHMIINLKTMDRFDDPKGPTISVPQTE</sequence>
<evidence type="ECO:0000256" key="5">
    <source>
        <dbReference type="ARBA" id="ARBA00023136"/>
    </source>
</evidence>
<feature type="domain" description="V-type proton ATPase subunit S1 luminal" evidence="8">
    <location>
        <begin position="250"/>
        <end position="392"/>
    </location>
</feature>
<protein>
    <submittedName>
        <fullName evidence="10">V-type proton ATPase subunit S1</fullName>
    </submittedName>
</protein>
<dbReference type="Gene3D" id="2.40.160.110">
    <property type="match status" value="1"/>
</dbReference>
<dbReference type="Pfam" id="PF05827">
    <property type="entry name" value="VAS1_LD"/>
    <property type="match status" value="1"/>
</dbReference>
<dbReference type="AlphaFoldDB" id="V9KMN9"/>
<feature type="chain" id="PRO_5004778348" evidence="7">
    <location>
        <begin position="25"/>
        <end position="457"/>
    </location>
</feature>
<evidence type="ECO:0000256" key="4">
    <source>
        <dbReference type="ARBA" id="ARBA00022989"/>
    </source>
</evidence>
<dbReference type="PANTHER" id="PTHR12471">
    <property type="entry name" value="VACUOLAR ATP SYNTHASE SUBUNIT S1"/>
    <property type="match status" value="1"/>
</dbReference>
<feature type="domain" description="V-type proton ATPase subunit S1/VOA1 transmembrane" evidence="9">
    <location>
        <begin position="407"/>
        <end position="445"/>
    </location>
</feature>
<dbReference type="EMBL" id="JW867276">
    <property type="protein sequence ID" value="AFO99793.1"/>
    <property type="molecule type" value="mRNA"/>
</dbReference>
<keyword evidence="3 6" id="KW-0812">Transmembrane</keyword>
<evidence type="ECO:0000256" key="6">
    <source>
        <dbReference type="SAM" id="Phobius"/>
    </source>
</evidence>